<dbReference type="InterPro" id="IPR023214">
    <property type="entry name" value="HAD_sf"/>
</dbReference>
<evidence type="ECO:0000313" key="4">
    <source>
        <dbReference type="Proteomes" id="UP000545876"/>
    </source>
</evidence>
<gene>
    <name evidence="3" type="ORF">GX656_01365</name>
</gene>
<dbReference type="EMBL" id="JAAZBX010000003">
    <property type="protein sequence ID" value="NLD25272.1"/>
    <property type="molecule type" value="Genomic_DNA"/>
</dbReference>
<evidence type="ECO:0000313" key="3">
    <source>
        <dbReference type="EMBL" id="NLD25272.1"/>
    </source>
</evidence>
<protein>
    <recommendedName>
        <fullName evidence="5">HAD family hydrolase</fullName>
    </recommendedName>
</protein>
<sequence length="258" mass="29889">MEGSKEILSTFKLENYITSLNIQAIIFDLDNTVFSTDAYYITKKQNAYLEIAQLFPIKGLSPNEIMKEISDAVHKKFIERNCKPLPVIEEYEQGLKEFYQEKFHPQMSKILNKHFLDFYNNSPEIIPEAIPLFHFLYSYPQISFFAANTLAGQGWTQVKIEQMKKMCGIDEIPFYTTEIENLKDWGKPVSDALNMGLSFQNILVIGDSLDSDILPARSLGVKNLIWIDRRNQYNTLEQSSIKQDLHVVKSLSEVWEIE</sequence>
<dbReference type="Pfam" id="PF13242">
    <property type="entry name" value="Hydrolase_like"/>
    <property type="match status" value="1"/>
</dbReference>
<keyword evidence="2" id="KW-0460">Magnesium</keyword>
<dbReference type="PANTHER" id="PTHR46470">
    <property type="entry name" value="N-ACYLNEURAMINATE-9-PHOSPHATASE"/>
    <property type="match status" value="1"/>
</dbReference>
<keyword evidence="1" id="KW-0378">Hydrolase</keyword>
<dbReference type="PANTHER" id="PTHR46470:SF4">
    <property type="entry name" value="5-AMINO-6-(5-PHOSPHO-D-RIBITYLAMINO)URACIL PHOSPHATASE YIGB"/>
    <property type="match status" value="1"/>
</dbReference>
<dbReference type="CDD" id="cd01427">
    <property type="entry name" value="HAD_like"/>
    <property type="match status" value="1"/>
</dbReference>
<proteinExistence type="predicted"/>
<dbReference type="AlphaFoldDB" id="A0A847D086"/>
<dbReference type="InterPro" id="IPR051400">
    <property type="entry name" value="HAD-like_hydrolase"/>
</dbReference>
<dbReference type="Proteomes" id="UP000545876">
    <property type="component" value="Unassembled WGS sequence"/>
</dbReference>
<evidence type="ECO:0000256" key="1">
    <source>
        <dbReference type="ARBA" id="ARBA00022801"/>
    </source>
</evidence>
<dbReference type="InterPro" id="IPR023198">
    <property type="entry name" value="PGP-like_dom2"/>
</dbReference>
<dbReference type="SUPFAM" id="SSF56784">
    <property type="entry name" value="HAD-like"/>
    <property type="match status" value="1"/>
</dbReference>
<dbReference type="GO" id="GO:0016787">
    <property type="term" value="F:hydrolase activity"/>
    <property type="evidence" value="ECO:0007669"/>
    <property type="project" value="UniProtKB-KW"/>
</dbReference>
<name>A0A847D086_9BACT</name>
<organism evidence="3 4">
    <name type="scientific">Candidatus Dojkabacteria bacterium</name>
    <dbReference type="NCBI Taxonomy" id="2099670"/>
    <lineage>
        <taxon>Bacteria</taxon>
        <taxon>Candidatus Dojkabacteria</taxon>
    </lineage>
</organism>
<accession>A0A847D086</accession>
<dbReference type="Gene3D" id="3.40.50.1000">
    <property type="entry name" value="HAD superfamily/HAD-like"/>
    <property type="match status" value="1"/>
</dbReference>
<reference evidence="3 4" key="1">
    <citation type="journal article" date="2020" name="Biotechnol. Biofuels">
        <title>New insights from the biogas microbiome by comprehensive genome-resolved metagenomics of nearly 1600 species originating from multiple anaerobic digesters.</title>
        <authorList>
            <person name="Campanaro S."/>
            <person name="Treu L."/>
            <person name="Rodriguez-R L.M."/>
            <person name="Kovalovszki A."/>
            <person name="Ziels R.M."/>
            <person name="Maus I."/>
            <person name="Zhu X."/>
            <person name="Kougias P.G."/>
            <person name="Basile A."/>
            <person name="Luo G."/>
            <person name="Schluter A."/>
            <person name="Konstantinidis K.T."/>
            <person name="Angelidaki I."/>
        </authorList>
    </citation>
    <scope>NUCLEOTIDE SEQUENCE [LARGE SCALE GENOMIC DNA]</scope>
    <source>
        <strain evidence="3">AS06rmzACSIP_65</strain>
    </source>
</reference>
<evidence type="ECO:0000256" key="2">
    <source>
        <dbReference type="ARBA" id="ARBA00022842"/>
    </source>
</evidence>
<evidence type="ECO:0008006" key="5">
    <source>
        <dbReference type="Google" id="ProtNLM"/>
    </source>
</evidence>
<dbReference type="InterPro" id="IPR036412">
    <property type="entry name" value="HAD-like_sf"/>
</dbReference>
<comment type="caution">
    <text evidence="3">The sequence shown here is derived from an EMBL/GenBank/DDBJ whole genome shotgun (WGS) entry which is preliminary data.</text>
</comment>
<dbReference type="Gene3D" id="1.10.150.240">
    <property type="entry name" value="Putative phosphatase, domain 2"/>
    <property type="match status" value="1"/>
</dbReference>